<organism evidence="2 3">
    <name type="scientific">Halosimplex litoreum</name>
    <dbReference type="NCBI Taxonomy" id="1198301"/>
    <lineage>
        <taxon>Archaea</taxon>
        <taxon>Methanobacteriati</taxon>
        <taxon>Methanobacteriota</taxon>
        <taxon>Stenosarchaea group</taxon>
        <taxon>Halobacteria</taxon>
        <taxon>Halobacteriales</taxon>
        <taxon>Haloarculaceae</taxon>
        <taxon>Halosimplex</taxon>
    </lineage>
</organism>
<proteinExistence type="predicted"/>
<dbReference type="InterPro" id="IPR032466">
    <property type="entry name" value="Metal_Hydrolase"/>
</dbReference>
<protein>
    <submittedName>
        <fullName evidence="2">Amidohydrolase family protein</fullName>
    </submittedName>
</protein>
<dbReference type="Pfam" id="PF01979">
    <property type="entry name" value="Amidohydro_1"/>
    <property type="match status" value="1"/>
</dbReference>
<name>A0A7T3FWK5_9EURY</name>
<dbReference type="GO" id="GO:0016810">
    <property type="term" value="F:hydrolase activity, acting on carbon-nitrogen (but not peptide) bonds"/>
    <property type="evidence" value="ECO:0007669"/>
    <property type="project" value="InterPro"/>
</dbReference>
<dbReference type="NCBIfam" id="NF006056">
    <property type="entry name" value="PRK08204.1"/>
    <property type="match status" value="1"/>
</dbReference>
<feature type="domain" description="Amidohydrolase-related" evidence="1">
    <location>
        <begin position="54"/>
        <end position="418"/>
    </location>
</feature>
<dbReference type="InterPro" id="IPR006680">
    <property type="entry name" value="Amidohydro-rel"/>
</dbReference>
<keyword evidence="2" id="KW-0378">Hydrolase</keyword>
<reference evidence="2 3" key="1">
    <citation type="submission" date="2020-12" db="EMBL/GenBank/DDBJ databases">
        <title>Halosimplex halophilum sp. nov. and Halosimplex salinum sp. nov., two new members of the genus Halosimplex.</title>
        <authorList>
            <person name="Cui H.L."/>
        </authorList>
    </citation>
    <scope>NUCLEOTIDE SEQUENCE [LARGE SCALE GENOMIC DNA]</scope>
    <source>
        <strain evidence="2 3">YGH94</strain>
    </source>
</reference>
<dbReference type="KEGG" id="hlt:I7X12_14815"/>
<accession>A0A7T3FWK5</accession>
<dbReference type="AlphaFoldDB" id="A0A7T3FWK5"/>
<sequence length="451" mass="48910">MTRKIVRNGTVVSLDPEVGQYDEADVLVEDGEIVEIGRGLSASNAEVIDASDHIVLPGFVDSHIHLAQTQVRGIAGDWSLMGEYFEHMLGNITGLYRPEDMYLGGLFGAFEKLHTGTTTALDWSYPNTLEHGERAVDALKDAGLRTVYTYGPPGDDSAKWWYESDVGLPEENIRTLYDEQIGDDDLLDLGIGLRGPDFCVDETARSDLELARDMGAIATIHMGAALWPSSEYGGDYQGFGCLESVLGPDVNVAHGNHFSQEDIDHAVEQGVSFSSTPEVEMQMGHGIPVTGKVLDAGGRPTWGVDVCSAVSGDMGSQMRIGLQLQRMFDNQAVLEGDEEVDEVSISCRDTLEMATIEGAKALGMDDEIGTLTPGKRADIQLIRANDFVTAPNHDPVQTVVFQADPSHIDTVLVDGEVVKRNGALTNPLVDDEFDRFVESGHRLLDEAGIDL</sequence>
<dbReference type="Gene3D" id="3.20.20.140">
    <property type="entry name" value="Metal-dependent hydrolases"/>
    <property type="match status" value="1"/>
</dbReference>
<dbReference type="OrthoDB" id="24954at2157"/>
<evidence type="ECO:0000259" key="1">
    <source>
        <dbReference type="Pfam" id="PF01979"/>
    </source>
</evidence>
<dbReference type="PANTHER" id="PTHR43794">
    <property type="entry name" value="AMINOHYDROLASE SSNA-RELATED"/>
    <property type="match status" value="1"/>
</dbReference>
<dbReference type="Gene3D" id="2.30.40.10">
    <property type="entry name" value="Urease, subunit C, domain 1"/>
    <property type="match status" value="1"/>
</dbReference>
<dbReference type="SUPFAM" id="SSF51338">
    <property type="entry name" value="Composite domain of metallo-dependent hydrolases"/>
    <property type="match status" value="1"/>
</dbReference>
<dbReference type="Proteomes" id="UP000595001">
    <property type="component" value="Chromosome"/>
</dbReference>
<keyword evidence="3" id="KW-1185">Reference proteome</keyword>
<gene>
    <name evidence="2" type="ORF">I7X12_14815</name>
</gene>
<dbReference type="SUPFAM" id="SSF51556">
    <property type="entry name" value="Metallo-dependent hydrolases"/>
    <property type="match status" value="1"/>
</dbReference>
<evidence type="ECO:0000313" key="2">
    <source>
        <dbReference type="EMBL" id="QPV62013.1"/>
    </source>
</evidence>
<dbReference type="PANTHER" id="PTHR43794:SF5">
    <property type="entry name" value="CHLOROHYDROLASE FAMILY PROTEIN"/>
    <property type="match status" value="1"/>
</dbReference>
<dbReference type="EMBL" id="CP065856">
    <property type="protein sequence ID" value="QPV62013.1"/>
    <property type="molecule type" value="Genomic_DNA"/>
</dbReference>
<evidence type="ECO:0000313" key="3">
    <source>
        <dbReference type="Proteomes" id="UP000595001"/>
    </source>
</evidence>
<dbReference type="InterPro" id="IPR050287">
    <property type="entry name" value="MTA/SAH_deaminase"/>
</dbReference>
<dbReference type="RefSeq" id="WP_198060830.1">
    <property type="nucleotide sequence ID" value="NZ_CP065856.1"/>
</dbReference>
<dbReference type="GeneID" id="60589790"/>
<dbReference type="InterPro" id="IPR011059">
    <property type="entry name" value="Metal-dep_hydrolase_composite"/>
</dbReference>